<dbReference type="GeneID" id="27904560"/>
<dbReference type="RefSeq" id="XP_016756242.1">
    <property type="nucleotide sequence ID" value="XM_016907423.1"/>
</dbReference>
<dbReference type="OrthoDB" id="62952at2759"/>
<name>M3CWR8_SPHMS</name>
<evidence type="ECO:0000313" key="1">
    <source>
        <dbReference type="EMBL" id="EMF08121.1"/>
    </source>
</evidence>
<protein>
    <submittedName>
        <fullName evidence="1">Uncharacterized protein</fullName>
    </submittedName>
</protein>
<reference evidence="1 2" key="1">
    <citation type="journal article" date="2012" name="PLoS Pathog.">
        <title>Diverse lifestyles and strategies of plant pathogenesis encoded in the genomes of eighteen Dothideomycetes fungi.</title>
        <authorList>
            <person name="Ohm R.A."/>
            <person name="Feau N."/>
            <person name="Henrissat B."/>
            <person name="Schoch C.L."/>
            <person name="Horwitz B.A."/>
            <person name="Barry K.W."/>
            <person name="Condon B.J."/>
            <person name="Copeland A.C."/>
            <person name="Dhillon B."/>
            <person name="Glaser F."/>
            <person name="Hesse C.N."/>
            <person name="Kosti I."/>
            <person name="LaButti K."/>
            <person name="Lindquist E.A."/>
            <person name="Lucas S."/>
            <person name="Salamov A.A."/>
            <person name="Bradshaw R.E."/>
            <person name="Ciuffetti L."/>
            <person name="Hamelin R.C."/>
            <person name="Kema G.H.J."/>
            <person name="Lawrence C."/>
            <person name="Scott J.A."/>
            <person name="Spatafora J.W."/>
            <person name="Turgeon B.G."/>
            <person name="de Wit P.J.G.M."/>
            <person name="Zhong S."/>
            <person name="Goodwin S.B."/>
            <person name="Grigoriev I.V."/>
        </authorList>
    </citation>
    <scope>NUCLEOTIDE SEQUENCE [LARGE SCALE GENOMIC DNA]</scope>
    <source>
        <strain evidence="1 2">SO2202</strain>
    </source>
</reference>
<gene>
    <name evidence="1" type="ORF">SEPMUDRAFT_152399</name>
</gene>
<proteinExistence type="predicted"/>
<accession>M3CWR8</accession>
<dbReference type="EMBL" id="KB456272">
    <property type="protein sequence ID" value="EMF08121.1"/>
    <property type="molecule type" value="Genomic_DNA"/>
</dbReference>
<dbReference type="Proteomes" id="UP000016931">
    <property type="component" value="Unassembled WGS sequence"/>
</dbReference>
<dbReference type="AlphaFoldDB" id="M3CWR8"/>
<keyword evidence="2" id="KW-1185">Reference proteome</keyword>
<dbReference type="eggNOG" id="ENOG502RW98">
    <property type="taxonomic scope" value="Eukaryota"/>
</dbReference>
<sequence length="247" mass="28169">MDLPAPVKIRVYRLVVVDSRLCVWPASVNDREQPDISMVCREIRLAVLPIYYGENTFAVDITAPAQGVRMLAQNYEQASKRQPVTGLIAVERWAERMSAKHNEGGKCFTAVKKWCFSYRDPLAGFESTKAAPSNPIPDESFVTSVRFPMTRRKKTDKKIKIEVHRRAACVMPGWRDYGECAAMAAPDALYAAVAIWRQTGVQKPEALFQFVLNMRELVDQLSFQRCENVRRNHRGDRMKRCPKSEVS</sequence>
<organism evidence="1 2">
    <name type="scientific">Sphaerulina musiva (strain SO2202)</name>
    <name type="common">Poplar stem canker fungus</name>
    <name type="synonym">Septoria musiva</name>
    <dbReference type="NCBI Taxonomy" id="692275"/>
    <lineage>
        <taxon>Eukaryota</taxon>
        <taxon>Fungi</taxon>
        <taxon>Dikarya</taxon>
        <taxon>Ascomycota</taxon>
        <taxon>Pezizomycotina</taxon>
        <taxon>Dothideomycetes</taxon>
        <taxon>Dothideomycetidae</taxon>
        <taxon>Mycosphaerellales</taxon>
        <taxon>Mycosphaerellaceae</taxon>
        <taxon>Sphaerulina</taxon>
    </lineage>
</organism>
<dbReference type="STRING" id="692275.M3CWR8"/>
<evidence type="ECO:0000313" key="2">
    <source>
        <dbReference type="Proteomes" id="UP000016931"/>
    </source>
</evidence>
<dbReference type="HOGENOM" id="CLU_1125125_0_0_1"/>